<gene>
    <name evidence="4" type="ORF">HMPREF9455_01747</name>
</gene>
<evidence type="ECO:0000313" key="4">
    <source>
        <dbReference type="EMBL" id="EGK02113.1"/>
    </source>
</evidence>
<accession>F5IXD0</accession>
<dbReference type="STRING" id="742766.HMPREF9455_01747"/>
<dbReference type="eggNOG" id="COG3637">
    <property type="taxonomic scope" value="Bacteria"/>
</dbReference>
<dbReference type="AlphaFoldDB" id="F5IXD0"/>
<dbReference type="Gene3D" id="2.40.160.20">
    <property type="match status" value="1"/>
</dbReference>
<organism evidence="4 5">
    <name type="scientific">Dysgonomonas gadei ATCC BAA-286</name>
    <dbReference type="NCBI Taxonomy" id="742766"/>
    <lineage>
        <taxon>Bacteria</taxon>
        <taxon>Pseudomonadati</taxon>
        <taxon>Bacteroidota</taxon>
        <taxon>Bacteroidia</taxon>
        <taxon>Bacteroidales</taxon>
        <taxon>Dysgonomonadaceae</taxon>
        <taxon>Dysgonomonas</taxon>
    </lineage>
</organism>
<dbReference type="Pfam" id="PF13505">
    <property type="entry name" value="OMP_b-brl"/>
    <property type="match status" value="1"/>
</dbReference>
<proteinExistence type="predicted"/>
<protein>
    <recommendedName>
        <fullName evidence="3">Outer membrane protein beta-barrel domain-containing protein</fullName>
    </recommendedName>
</protein>
<evidence type="ECO:0000256" key="1">
    <source>
        <dbReference type="ARBA" id="ARBA00022729"/>
    </source>
</evidence>
<keyword evidence="5" id="KW-1185">Reference proteome</keyword>
<comment type="caution">
    <text evidence="4">The sequence shown here is derived from an EMBL/GenBank/DDBJ whole genome shotgun (WGS) entry which is preliminary data.</text>
</comment>
<dbReference type="HOGENOM" id="CLU_111119_1_0_10"/>
<sequence>MKKLLLVAAFITAAFSMSAQTSQIRSPQASDFAVVGHVGYQTNYERFGIDLQGRYNLMKNIRIAPDIAFYFPNDKVTGLDVMLNAHYVFYFPQDRFSVYPLAGFGMQNNFYAKQTVMIDGTEAKTDSHSKTDFAFNLGGGISYQISAQGFLNAEVKFMLGDNDNAAIMLGYGYRF</sequence>
<dbReference type="OrthoDB" id="1163183at2"/>
<dbReference type="InterPro" id="IPR027385">
    <property type="entry name" value="Beta-barrel_OMP"/>
</dbReference>
<feature type="chain" id="PRO_5003328930" description="Outer membrane protein beta-barrel domain-containing protein" evidence="2">
    <location>
        <begin position="20"/>
        <end position="175"/>
    </location>
</feature>
<dbReference type="EMBL" id="ADLV01000019">
    <property type="protein sequence ID" value="EGK02113.1"/>
    <property type="molecule type" value="Genomic_DNA"/>
</dbReference>
<keyword evidence="1 2" id="KW-0732">Signal</keyword>
<feature type="signal peptide" evidence="2">
    <location>
        <begin position="1"/>
        <end position="19"/>
    </location>
</feature>
<dbReference type="RefSeq" id="WP_006799262.1">
    <property type="nucleotide sequence ID" value="NZ_GL891982.1"/>
</dbReference>
<evidence type="ECO:0000256" key="2">
    <source>
        <dbReference type="SAM" id="SignalP"/>
    </source>
</evidence>
<dbReference type="InterPro" id="IPR011250">
    <property type="entry name" value="OMP/PagP_B-barrel"/>
</dbReference>
<evidence type="ECO:0000313" key="5">
    <source>
        <dbReference type="Proteomes" id="UP000004913"/>
    </source>
</evidence>
<dbReference type="Proteomes" id="UP000004913">
    <property type="component" value="Unassembled WGS sequence"/>
</dbReference>
<evidence type="ECO:0000259" key="3">
    <source>
        <dbReference type="Pfam" id="PF13505"/>
    </source>
</evidence>
<reference evidence="4 5" key="1">
    <citation type="submission" date="2011-04" db="EMBL/GenBank/DDBJ databases">
        <title>The Genome Sequence of Dysgonomonas gadei ATCC BAA-286.</title>
        <authorList>
            <consortium name="The Broad Institute Genome Sequencing Platform"/>
            <person name="Earl A."/>
            <person name="Ward D."/>
            <person name="Feldgarden M."/>
            <person name="Gevers D."/>
            <person name="Pudlo N."/>
            <person name="Martens E."/>
            <person name="Allen-Vercoe E."/>
            <person name="Young S.K."/>
            <person name="Zeng Q."/>
            <person name="Gargeya S."/>
            <person name="Fitzgerald M."/>
            <person name="Haas B."/>
            <person name="Abouelleil A."/>
            <person name="Alvarado L."/>
            <person name="Arachchi H.M."/>
            <person name="Berlin A."/>
            <person name="Brown A."/>
            <person name="Chapman S.B."/>
            <person name="Chen Z."/>
            <person name="Dunbar C."/>
            <person name="Freedman E."/>
            <person name="Gearin G."/>
            <person name="Gellesch M."/>
            <person name="Goldberg J."/>
            <person name="Griggs A."/>
            <person name="Gujja S."/>
            <person name="Heiman D."/>
            <person name="Howarth C."/>
            <person name="Larson L."/>
            <person name="Lui A."/>
            <person name="MacDonald P.J.P."/>
            <person name="Mehta T."/>
            <person name="Montmayeur A."/>
            <person name="Murphy C."/>
            <person name="Neiman D."/>
            <person name="Pearson M."/>
            <person name="Priest M."/>
            <person name="Roberts A."/>
            <person name="Saif S."/>
            <person name="Shea T."/>
            <person name="Shenoy N."/>
            <person name="Sisk P."/>
            <person name="Stolte C."/>
            <person name="Sykes S."/>
            <person name="Yandava C."/>
            <person name="Wortman J."/>
            <person name="Nusbaum C."/>
            <person name="Birren B."/>
        </authorList>
    </citation>
    <scope>NUCLEOTIDE SEQUENCE [LARGE SCALE GENOMIC DNA]</scope>
    <source>
        <strain evidence="4 5">ATCC BAA-286</strain>
    </source>
</reference>
<feature type="domain" description="Outer membrane protein beta-barrel" evidence="3">
    <location>
        <begin position="28"/>
        <end position="175"/>
    </location>
</feature>
<dbReference type="SUPFAM" id="SSF56925">
    <property type="entry name" value="OMPA-like"/>
    <property type="match status" value="1"/>
</dbReference>
<name>F5IXD0_9BACT</name>